<sequence length="79" mass="8773">MNAHVTPEPAAPLELADLEDLVCRVRWMLKAAWDELSNMSPGEGGDVDTKVRHLVRAANELMLELHADYYDALEGRPAS</sequence>
<keyword evidence="2" id="KW-1185">Reference proteome</keyword>
<dbReference type="RefSeq" id="WP_378221167.1">
    <property type="nucleotide sequence ID" value="NZ_JBHRTK010000012.1"/>
</dbReference>
<protein>
    <submittedName>
        <fullName evidence="1">Uncharacterized protein</fullName>
    </submittedName>
</protein>
<evidence type="ECO:0000313" key="2">
    <source>
        <dbReference type="Proteomes" id="UP001595583"/>
    </source>
</evidence>
<reference evidence="2" key="1">
    <citation type="journal article" date="2019" name="Int. J. Syst. Evol. Microbiol.">
        <title>The Global Catalogue of Microorganisms (GCM) 10K type strain sequencing project: providing services to taxonomists for standard genome sequencing and annotation.</title>
        <authorList>
            <consortium name="The Broad Institute Genomics Platform"/>
            <consortium name="The Broad Institute Genome Sequencing Center for Infectious Disease"/>
            <person name="Wu L."/>
            <person name="Ma J."/>
        </authorList>
    </citation>
    <scope>NUCLEOTIDE SEQUENCE [LARGE SCALE GENOMIC DNA]</scope>
    <source>
        <strain evidence="2">KCTC 52165</strain>
    </source>
</reference>
<accession>A0ABV7KA73</accession>
<dbReference type="Proteomes" id="UP001595583">
    <property type="component" value="Unassembled WGS sequence"/>
</dbReference>
<name>A0ABV7KA73_9HYPH</name>
<comment type="caution">
    <text evidence="1">The sequence shown here is derived from an EMBL/GenBank/DDBJ whole genome shotgun (WGS) entry which is preliminary data.</text>
</comment>
<dbReference type="EMBL" id="JBHRTK010000012">
    <property type="protein sequence ID" value="MFC3207213.1"/>
    <property type="molecule type" value="Genomic_DNA"/>
</dbReference>
<proteinExistence type="predicted"/>
<gene>
    <name evidence="1" type="ORF">ACFOHJ_13375</name>
</gene>
<evidence type="ECO:0000313" key="1">
    <source>
        <dbReference type="EMBL" id="MFC3207213.1"/>
    </source>
</evidence>
<organism evidence="1 2">
    <name type="scientific">Aquamicrobium soli</name>
    <dbReference type="NCBI Taxonomy" id="1811518"/>
    <lineage>
        <taxon>Bacteria</taxon>
        <taxon>Pseudomonadati</taxon>
        <taxon>Pseudomonadota</taxon>
        <taxon>Alphaproteobacteria</taxon>
        <taxon>Hyphomicrobiales</taxon>
        <taxon>Phyllobacteriaceae</taxon>
        <taxon>Aquamicrobium</taxon>
    </lineage>
</organism>